<evidence type="ECO:0000256" key="3">
    <source>
        <dbReference type="ARBA" id="ARBA00022692"/>
    </source>
</evidence>
<evidence type="ECO:0000256" key="6">
    <source>
        <dbReference type="ARBA" id="ARBA00022989"/>
    </source>
</evidence>
<dbReference type="InterPro" id="IPR051014">
    <property type="entry name" value="Cation_Transport_ATPase_IB"/>
</dbReference>
<dbReference type="Proteomes" id="UP000256269">
    <property type="component" value="Unassembled WGS sequence"/>
</dbReference>
<dbReference type="GO" id="GO:0019829">
    <property type="term" value="F:ATPase-coupled monoatomic cation transmembrane transporter activity"/>
    <property type="evidence" value="ECO:0007669"/>
    <property type="project" value="InterPro"/>
</dbReference>
<proteinExistence type="inferred from homology"/>
<keyword evidence="11" id="KW-1185">Reference proteome</keyword>
<dbReference type="SUPFAM" id="SSF56784">
    <property type="entry name" value="HAD-like"/>
    <property type="match status" value="1"/>
</dbReference>
<dbReference type="InterPro" id="IPR023214">
    <property type="entry name" value="HAD_sf"/>
</dbReference>
<gene>
    <name evidence="10" type="ORF">BCF44_11338</name>
</gene>
<dbReference type="InterPro" id="IPR023298">
    <property type="entry name" value="ATPase_P-typ_TM_dom_sf"/>
</dbReference>
<dbReference type="Gene3D" id="3.40.1110.10">
    <property type="entry name" value="Calcium-transporting ATPase, cytoplasmic domain N"/>
    <property type="match status" value="1"/>
</dbReference>
<evidence type="ECO:0000259" key="9">
    <source>
        <dbReference type="Pfam" id="PF00122"/>
    </source>
</evidence>
<dbReference type="SUPFAM" id="SSF81653">
    <property type="entry name" value="Calcium ATPase, transduction domain A"/>
    <property type="match status" value="1"/>
</dbReference>
<comment type="similarity">
    <text evidence="2 8">Belongs to the cation transport ATPase (P-type) (TC 3.A.3) family. Type IB subfamily.</text>
</comment>
<dbReference type="InterPro" id="IPR008250">
    <property type="entry name" value="ATPase_P-typ_transduc_dom_A_sf"/>
</dbReference>
<evidence type="ECO:0000256" key="1">
    <source>
        <dbReference type="ARBA" id="ARBA00004651"/>
    </source>
</evidence>
<comment type="caution">
    <text evidence="10">The sequence shown here is derived from an EMBL/GenBank/DDBJ whole genome shotgun (WGS) entry which is preliminary data.</text>
</comment>
<dbReference type="SFLD" id="SFLDS00003">
    <property type="entry name" value="Haloacid_Dehalogenase"/>
    <property type="match status" value="1"/>
</dbReference>
<evidence type="ECO:0000313" key="10">
    <source>
        <dbReference type="EMBL" id="REH39183.1"/>
    </source>
</evidence>
<sequence length="729" mass="75910">MGLVVDGAGAPPEAGVRTRRFRVVSGCVECASDLTPLQRFPGVREVRMLAATGTLAIDAESTVDDRALVRTAAASGLTLEPEQRVARTRWWLRPELVFLAIAALLLVIGETTERITGSDTVAAPVALGSIAIGIVYPLRTAWTMARSKRFSLNVLLIVAVAGAIPLGRATEADCVVVIFSLGVVLESYVADKARKSIQRLMDLSPQRAERLNPDGTAKTVGVEELAVGDIVLVRPGSRVPTDGEVTEGSSWIDASAITGESMPVEAVTGVAVYGGTLNGPAVLRVRVATPFQDTVLARVIREVEQAQQNKGRAQRFADRFGAVYTPLMIVAAIGVAVAGPLLFGLPAGEAFYRALVVLIVSCSCSLVLSVPVSVVASVARAARDGVLIKGGAYLERLAAVRAVAFDKTGTLTAGRPVLTALRPLETFTEKQLLELAATVEAGATHPIADAVVRAARDRGIVVRPAADVRVVPGVGAEATVDGALVSVGRVAELDERAAAVLGEIEEAGATPVAVRRDGELLGLLGVADELRPDARVAVEGIRALGVTHTVMLTGDRTRVARAIADRLGIETVKAELMPADKKDAVSLARAEFGAVAMVGDGTNDAPALAAADVAVVMGAAGTDVALETADVALMADDLTKLPYTIALAQRARRVIAQNVTLSIVAIAVLAVAAMTGAFTLTEGVLLNEAYALLIIGNGLRLLSGRPLPRFVAPKPESPCECCVTENVNR</sequence>
<keyword evidence="8" id="KW-1003">Cell membrane</keyword>
<dbReference type="OrthoDB" id="7059309at2"/>
<dbReference type="PANTHER" id="PTHR48085">
    <property type="entry name" value="CADMIUM/ZINC-TRANSPORTING ATPASE HMA2-RELATED"/>
    <property type="match status" value="1"/>
</dbReference>
<accession>A0A3E0H6U3</accession>
<feature type="domain" description="P-type ATPase A" evidence="9">
    <location>
        <begin position="203"/>
        <end position="304"/>
    </location>
</feature>
<feature type="transmembrane region" description="Helical" evidence="8">
    <location>
        <begin position="150"/>
        <end position="169"/>
    </location>
</feature>
<dbReference type="InterPro" id="IPR018303">
    <property type="entry name" value="ATPase_P-typ_P_site"/>
</dbReference>
<dbReference type="Pfam" id="PF00122">
    <property type="entry name" value="E1-E2_ATPase"/>
    <property type="match status" value="1"/>
</dbReference>
<feature type="transmembrane region" description="Helical" evidence="8">
    <location>
        <begin position="175"/>
        <end position="191"/>
    </location>
</feature>
<dbReference type="GO" id="GO:0005886">
    <property type="term" value="C:plasma membrane"/>
    <property type="evidence" value="ECO:0007669"/>
    <property type="project" value="UniProtKB-SubCell"/>
</dbReference>
<organism evidence="10 11">
    <name type="scientific">Kutzneria buriramensis</name>
    <dbReference type="NCBI Taxonomy" id="1045776"/>
    <lineage>
        <taxon>Bacteria</taxon>
        <taxon>Bacillati</taxon>
        <taxon>Actinomycetota</taxon>
        <taxon>Actinomycetes</taxon>
        <taxon>Pseudonocardiales</taxon>
        <taxon>Pseudonocardiaceae</taxon>
        <taxon>Kutzneria</taxon>
    </lineage>
</organism>
<dbReference type="InterPro" id="IPR027256">
    <property type="entry name" value="P-typ_ATPase_IB"/>
</dbReference>
<dbReference type="InterPro" id="IPR023299">
    <property type="entry name" value="ATPase_P-typ_cyto_dom_N"/>
</dbReference>
<dbReference type="NCBIfam" id="TIGR01494">
    <property type="entry name" value="ATPase_P-type"/>
    <property type="match status" value="1"/>
</dbReference>
<dbReference type="GO" id="GO:0005524">
    <property type="term" value="F:ATP binding"/>
    <property type="evidence" value="ECO:0007669"/>
    <property type="project" value="UniProtKB-UniRule"/>
</dbReference>
<keyword evidence="4 8" id="KW-0479">Metal-binding</keyword>
<dbReference type="InterPro" id="IPR036412">
    <property type="entry name" value="HAD-like_sf"/>
</dbReference>
<evidence type="ECO:0000313" key="11">
    <source>
        <dbReference type="Proteomes" id="UP000256269"/>
    </source>
</evidence>
<feature type="transmembrane region" description="Helical" evidence="8">
    <location>
        <begin position="121"/>
        <end position="138"/>
    </location>
</feature>
<dbReference type="SUPFAM" id="SSF81665">
    <property type="entry name" value="Calcium ATPase, transmembrane domain M"/>
    <property type="match status" value="1"/>
</dbReference>
<dbReference type="SUPFAM" id="SSF81660">
    <property type="entry name" value="Metal cation-transporting ATPase, ATP-binding domain N"/>
    <property type="match status" value="1"/>
</dbReference>
<evidence type="ECO:0000256" key="5">
    <source>
        <dbReference type="ARBA" id="ARBA00022967"/>
    </source>
</evidence>
<dbReference type="Gene3D" id="3.40.50.1000">
    <property type="entry name" value="HAD superfamily/HAD-like"/>
    <property type="match status" value="1"/>
</dbReference>
<dbReference type="InterPro" id="IPR059000">
    <property type="entry name" value="ATPase_P-type_domA"/>
</dbReference>
<feature type="transmembrane region" description="Helical" evidence="8">
    <location>
        <begin position="355"/>
        <end position="379"/>
    </location>
</feature>
<feature type="transmembrane region" description="Helical" evidence="8">
    <location>
        <begin position="659"/>
        <end position="678"/>
    </location>
</feature>
<keyword evidence="7 8" id="KW-0472">Membrane</keyword>
<dbReference type="GO" id="GO:0046872">
    <property type="term" value="F:metal ion binding"/>
    <property type="evidence" value="ECO:0007669"/>
    <property type="project" value="UniProtKB-KW"/>
</dbReference>
<keyword evidence="5" id="KW-1278">Translocase</keyword>
<keyword evidence="6 8" id="KW-1133">Transmembrane helix</keyword>
<dbReference type="EMBL" id="QUNO01000013">
    <property type="protein sequence ID" value="REH39183.1"/>
    <property type="molecule type" value="Genomic_DNA"/>
</dbReference>
<evidence type="ECO:0000256" key="7">
    <source>
        <dbReference type="ARBA" id="ARBA00023136"/>
    </source>
</evidence>
<dbReference type="RefSeq" id="WP_116178542.1">
    <property type="nucleotide sequence ID" value="NZ_CP144375.1"/>
</dbReference>
<dbReference type="SFLD" id="SFLDG00002">
    <property type="entry name" value="C1.7:_P-type_atpase_like"/>
    <property type="match status" value="1"/>
</dbReference>
<keyword evidence="8" id="KW-0067">ATP-binding</keyword>
<dbReference type="Gene3D" id="2.70.150.10">
    <property type="entry name" value="Calcium-transporting ATPase, cytoplasmic transduction domain A"/>
    <property type="match status" value="1"/>
</dbReference>
<evidence type="ECO:0000256" key="4">
    <source>
        <dbReference type="ARBA" id="ARBA00022723"/>
    </source>
</evidence>
<evidence type="ECO:0000256" key="8">
    <source>
        <dbReference type="RuleBase" id="RU362081"/>
    </source>
</evidence>
<comment type="subcellular location">
    <subcellularLocation>
        <location evidence="1">Cell membrane</location>
        <topology evidence="1">Multi-pass membrane protein</topology>
    </subcellularLocation>
</comment>
<keyword evidence="3 8" id="KW-0812">Transmembrane</keyword>
<dbReference type="NCBIfam" id="TIGR01525">
    <property type="entry name" value="ATPase-IB_hvy"/>
    <property type="match status" value="1"/>
</dbReference>
<protein>
    <submittedName>
        <fullName evidence="10">Cd2+/Zn2+-exporting ATPase</fullName>
    </submittedName>
</protein>
<dbReference type="FunFam" id="2.70.150.10:FF:000002">
    <property type="entry name" value="Copper-transporting ATPase 1, putative"/>
    <property type="match status" value="1"/>
</dbReference>
<keyword evidence="8" id="KW-0547">Nucleotide-binding</keyword>
<feature type="transmembrane region" description="Helical" evidence="8">
    <location>
        <begin position="320"/>
        <end position="343"/>
    </location>
</feature>
<dbReference type="InterPro" id="IPR044492">
    <property type="entry name" value="P_typ_ATPase_HD_dom"/>
</dbReference>
<dbReference type="NCBIfam" id="TIGR01512">
    <property type="entry name" value="ATPase-IB2_Cd"/>
    <property type="match status" value="1"/>
</dbReference>
<dbReference type="PRINTS" id="PR00119">
    <property type="entry name" value="CATATPASE"/>
</dbReference>
<dbReference type="InterPro" id="IPR001757">
    <property type="entry name" value="P_typ_ATPase"/>
</dbReference>
<dbReference type="AlphaFoldDB" id="A0A3E0H6U3"/>
<reference evidence="10 11" key="1">
    <citation type="submission" date="2018-08" db="EMBL/GenBank/DDBJ databases">
        <title>Genomic Encyclopedia of Archaeal and Bacterial Type Strains, Phase II (KMG-II): from individual species to whole genera.</title>
        <authorList>
            <person name="Goeker M."/>
        </authorList>
    </citation>
    <scope>NUCLEOTIDE SEQUENCE [LARGE SCALE GENOMIC DNA]</scope>
    <source>
        <strain evidence="10 11">DSM 45791</strain>
    </source>
</reference>
<dbReference type="PROSITE" id="PS00154">
    <property type="entry name" value="ATPASE_E1_E2"/>
    <property type="match status" value="1"/>
</dbReference>
<name>A0A3E0H6U3_9PSEU</name>
<dbReference type="Pfam" id="PF00702">
    <property type="entry name" value="Hydrolase"/>
    <property type="match status" value="1"/>
</dbReference>
<dbReference type="PANTHER" id="PTHR48085:SF5">
    <property type="entry name" value="CADMIUM_ZINC-TRANSPORTING ATPASE HMA4-RELATED"/>
    <property type="match status" value="1"/>
</dbReference>
<feature type="transmembrane region" description="Helical" evidence="8">
    <location>
        <begin position="90"/>
        <end position="109"/>
    </location>
</feature>
<dbReference type="SFLD" id="SFLDF00027">
    <property type="entry name" value="p-type_atpase"/>
    <property type="match status" value="1"/>
</dbReference>
<evidence type="ECO:0000256" key="2">
    <source>
        <dbReference type="ARBA" id="ARBA00006024"/>
    </source>
</evidence>
<dbReference type="GO" id="GO:0016887">
    <property type="term" value="F:ATP hydrolysis activity"/>
    <property type="evidence" value="ECO:0007669"/>
    <property type="project" value="InterPro"/>
</dbReference>